<sequence length="97" mass="9658">MESGDEMPKSGGVLKAAILIAVALGSVASAAAARRSEDSLPRMRATAQRSVAPRRAVPPVPDPSRLIGLPLFIGLGIGTAVAVTVAVAASGQPDSEG</sequence>
<feature type="region of interest" description="Disordered" evidence="1">
    <location>
        <begin position="35"/>
        <end position="59"/>
    </location>
</feature>
<evidence type="ECO:0000256" key="1">
    <source>
        <dbReference type="SAM" id="MobiDB-lite"/>
    </source>
</evidence>
<dbReference type="Proteomes" id="UP000292347">
    <property type="component" value="Unassembled WGS sequence"/>
</dbReference>
<evidence type="ECO:0000313" key="3">
    <source>
        <dbReference type="EMBL" id="RXZ32117.1"/>
    </source>
</evidence>
<organism evidence="3 4">
    <name type="scientific">Sphingomonas desiccabilis</name>
    <dbReference type="NCBI Taxonomy" id="429134"/>
    <lineage>
        <taxon>Bacteria</taxon>
        <taxon>Pseudomonadati</taxon>
        <taxon>Pseudomonadota</taxon>
        <taxon>Alphaproteobacteria</taxon>
        <taxon>Sphingomonadales</taxon>
        <taxon>Sphingomonadaceae</taxon>
        <taxon>Sphingomonas</taxon>
    </lineage>
</organism>
<name>A0A4Q2IUB5_9SPHN</name>
<dbReference type="EMBL" id="SDPT01000002">
    <property type="protein sequence ID" value="RXZ32117.1"/>
    <property type="molecule type" value="Genomic_DNA"/>
</dbReference>
<keyword evidence="4" id="KW-1185">Reference proteome</keyword>
<dbReference type="AlphaFoldDB" id="A0A4Q2IUB5"/>
<protein>
    <submittedName>
        <fullName evidence="3">Uncharacterized protein</fullName>
    </submittedName>
</protein>
<accession>A0A4Q2IUB5</accession>
<reference evidence="3 4" key="1">
    <citation type="submission" date="2019-01" db="EMBL/GenBank/DDBJ databases">
        <title>Sphingomonas mucosissima sp. nov. and Sphingomonas desiccabilis sp. nov., from biological soil crusts in the Colorado Plateau, USA.</title>
        <authorList>
            <person name="Zhu D."/>
        </authorList>
    </citation>
    <scope>NUCLEOTIDE SEQUENCE [LARGE SCALE GENOMIC DNA]</scope>
    <source>
        <strain evidence="3 4">CP1D</strain>
    </source>
</reference>
<keyword evidence="2" id="KW-1133">Transmembrane helix</keyword>
<evidence type="ECO:0000313" key="4">
    <source>
        <dbReference type="Proteomes" id="UP000292347"/>
    </source>
</evidence>
<feature type="transmembrane region" description="Helical" evidence="2">
    <location>
        <begin position="67"/>
        <end position="89"/>
    </location>
</feature>
<keyword evidence="2" id="KW-0812">Transmembrane</keyword>
<keyword evidence="2" id="KW-0472">Membrane</keyword>
<evidence type="ECO:0000256" key="2">
    <source>
        <dbReference type="SAM" id="Phobius"/>
    </source>
</evidence>
<feature type="transmembrane region" description="Helical" evidence="2">
    <location>
        <begin position="12"/>
        <end position="33"/>
    </location>
</feature>
<gene>
    <name evidence="3" type="ORF">EO081_13160</name>
</gene>
<comment type="caution">
    <text evidence="3">The sequence shown here is derived from an EMBL/GenBank/DDBJ whole genome shotgun (WGS) entry which is preliminary data.</text>
</comment>
<proteinExistence type="predicted"/>